<dbReference type="InterPro" id="IPR004761">
    <property type="entry name" value="Spore_GerAB"/>
</dbReference>
<dbReference type="AlphaFoldDB" id="A0A5R9G3L8"/>
<feature type="transmembrane region" description="Helical" evidence="8">
    <location>
        <begin position="79"/>
        <end position="105"/>
    </location>
</feature>
<evidence type="ECO:0000256" key="3">
    <source>
        <dbReference type="ARBA" id="ARBA00022448"/>
    </source>
</evidence>
<comment type="caution">
    <text evidence="9">The sequence shown here is derived from an EMBL/GenBank/DDBJ whole genome shotgun (WGS) entry which is preliminary data.</text>
</comment>
<feature type="transmembrane region" description="Helical" evidence="8">
    <location>
        <begin position="142"/>
        <end position="162"/>
    </location>
</feature>
<dbReference type="PANTHER" id="PTHR34975:SF2">
    <property type="entry name" value="SPORE GERMINATION PROTEIN A2"/>
    <property type="match status" value="1"/>
</dbReference>
<feature type="transmembrane region" description="Helical" evidence="8">
    <location>
        <begin position="215"/>
        <end position="233"/>
    </location>
</feature>
<evidence type="ECO:0000256" key="1">
    <source>
        <dbReference type="ARBA" id="ARBA00004141"/>
    </source>
</evidence>
<dbReference type="RefSeq" id="WP_138195653.1">
    <property type="nucleotide sequence ID" value="NZ_VCIW01000012.1"/>
</dbReference>
<dbReference type="Proteomes" id="UP000309676">
    <property type="component" value="Unassembled WGS sequence"/>
</dbReference>
<gene>
    <name evidence="9" type="ORF">FE782_18140</name>
</gene>
<dbReference type="PANTHER" id="PTHR34975">
    <property type="entry name" value="SPORE GERMINATION PROTEIN A2"/>
    <property type="match status" value="1"/>
</dbReference>
<accession>A0A5R9G3L8</accession>
<feature type="transmembrane region" description="Helical" evidence="8">
    <location>
        <begin position="333"/>
        <end position="352"/>
    </location>
</feature>
<evidence type="ECO:0000256" key="5">
    <source>
        <dbReference type="ARBA" id="ARBA00022692"/>
    </source>
</evidence>
<feature type="transmembrane region" description="Helical" evidence="8">
    <location>
        <begin position="6"/>
        <end position="26"/>
    </location>
</feature>
<dbReference type="GO" id="GO:0016020">
    <property type="term" value="C:membrane"/>
    <property type="evidence" value="ECO:0007669"/>
    <property type="project" value="UniProtKB-SubCell"/>
</dbReference>
<comment type="similarity">
    <text evidence="2">Belongs to the amino acid-polyamine-organocation (APC) superfamily. Spore germination protein (SGP) (TC 2.A.3.9) family.</text>
</comment>
<evidence type="ECO:0000313" key="9">
    <source>
        <dbReference type="EMBL" id="TLS50967.1"/>
    </source>
</evidence>
<dbReference type="OrthoDB" id="2078716at2"/>
<name>A0A5R9G3L8_9BACL</name>
<protein>
    <submittedName>
        <fullName evidence="9">Spore gernimation protein</fullName>
    </submittedName>
</protein>
<organism evidence="9 10">
    <name type="scientific">Paenibacillus antri</name>
    <dbReference type="NCBI Taxonomy" id="2582848"/>
    <lineage>
        <taxon>Bacteria</taxon>
        <taxon>Bacillati</taxon>
        <taxon>Bacillota</taxon>
        <taxon>Bacilli</taxon>
        <taxon>Bacillales</taxon>
        <taxon>Paenibacillaceae</taxon>
        <taxon>Paenibacillus</taxon>
    </lineage>
</organism>
<evidence type="ECO:0000256" key="4">
    <source>
        <dbReference type="ARBA" id="ARBA00022544"/>
    </source>
</evidence>
<keyword evidence="6 8" id="KW-1133">Transmembrane helix</keyword>
<reference evidence="9 10" key="1">
    <citation type="submission" date="2019-05" db="EMBL/GenBank/DDBJ databases">
        <authorList>
            <person name="Narsing Rao M.P."/>
            <person name="Li W.J."/>
        </authorList>
    </citation>
    <scope>NUCLEOTIDE SEQUENCE [LARGE SCALE GENOMIC DNA]</scope>
    <source>
        <strain evidence="9 10">SYSU_K30003</strain>
    </source>
</reference>
<feature type="transmembrane region" description="Helical" evidence="8">
    <location>
        <begin position="38"/>
        <end position="59"/>
    </location>
</feature>
<keyword evidence="7 8" id="KW-0472">Membrane</keyword>
<keyword evidence="3" id="KW-0813">Transport</keyword>
<feature type="transmembrane region" description="Helical" evidence="8">
    <location>
        <begin position="268"/>
        <end position="293"/>
    </location>
</feature>
<evidence type="ECO:0000256" key="8">
    <source>
        <dbReference type="SAM" id="Phobius"/>
    </source>
</evidence>
<keyword evidence="4" id="KW-0309">Germination</keyword>
<keyword evidence="10" id="KW-1185">Reference proteome</keyword>
<evidence type="ECO:0000256" key="2">
    <source>
        <dbReference type="ARBA" id="ARBA00007998"/>
    </source>
</evidence>
<sequence>MKIRITNGMFVAILVNMVYAKAIGVTQGMVAREIGQDMWIATALATLQGIGMIYFSYIVLKKTPQMDFVELANAALGRWFGLLVSVMLIVFFFGAFGTVLLTFVYHLRDYFLPEMPLFVFVLAALGIGWYAAYHGLEVMGRMAFAGVFFILLLNALIMIGSYPDIDMDNLRPVMESGLPSILWASRHSDTDWAMATMVAGMIQPMVKNPEVRGRSGMVGIALGGIMVGMWPILEAGVLSAEVTQEYFVSCMKLARNAHIGHFVQRYEMIMIACFSVSSILQITMCLFAASIAASKAAGLKDYRPMLIPVGLALGGFGYWAVHDHMLALELMELWPYLALPIAVGLPAMLLAARLLAKKRVRKAAEAAPPS</sequence>
<dbReference type="GO" id="GO:0009847">
    <property type="term" value="P:spore germination"/>
    <property type="evidence" value="ECO:0007669"/>
    <property type="project" value="InterPro"/>
</dbReference>
<evidence type="ECO:0000256" key="7">
    <source>
        <dbReference type="ARBA" id="ARBA00023136"/>
    </source>
</evidence>
<feature type="transmembrane region" description="Helical" evidence="8">
    <location>
        <begin position="117"/>
        <end position="136"/>
    </location>
</feature>
<comment type="subcellular location">
    <subcellularLocation>
        <location evidence="1">Membrane</location>
        <topology evidence="1">Multi-pass membrane protein</topology>
    </subcellularLocation>
</comment>
<keyword evidence="5 8" id="KW-0812">Transmembrane</keyword>
<proteinExistence type="inferred from homology"/>
<dbReference type="Pfam" id="PF03845">
    <property type="entry name" value="Spore_permease"/>
    <property type="match status" value="1"/>
</dbReference>
<dbReference type="EMBL" id="VCIW01000012">
    <property type="protein sequence ID" value="TLS50967.1"/>
    <property type="molecule type" value="Genomic_DNA"/>
</dbReference>
<evidence type="ECO:0000313" key="10">
    <source>
        <dbReference type="Proteomes" id="UP000309676"/>
    </source>
</evidence>
<evidence type="ECO:0000256" key="6">
    <source>
        <dbReference type="ARBA" id="ARBA00022989"/>
    </source>
</evidence>